<sequence>MIFSEVLIAVVVVLVLSVLFILSRSEVNLRLWWSIKMGKPIDHLQGQVVWITGASSGIGEFTAYKLAEAGCKLVLSARRADELERVKAACLRAGGPKLRETDVLVLPLDSTKFATHKEAVASVLSYFQKIDILVNNAGKSQRAGWLEVELAVDRELFELNVLGPVSLTREVLPHMIDRRRGHIVVISSIAGKLGIPQSRSYNGSKSAVQGYFECLRTEMGEHNIDVTVVCPGPVFSKAFMHAATGTAGESLGREMSSTEKRISTERCAHLVAIATANRLPEVWISQHPWLALLYLNQYWADACRWLFLRFGTGYMMKMRDCQ</sequence>
<dbReference type="PANTHER" id="PTHR44269">
    <property type="entry name" value="DEHYDROGENASE/REDUCTASE SDR FAMILY MEMBER 7-RELATED"/>
    <property type="match status" value="1"/>
</dbReference>
<protein>
    <submittedName>
        <fullName evidence="5">Dehydrogenase/reductase SDR family member 7</fullName>
    </submittedName>
</protein>
<dbReference type="CDD" id="cd05332">
    <property type="entry name" value="11beta-HSD1_like_SDR_c"/>
    <property type="match status" value="1"/>
</dbReference>
<evidence type="ECO:0000256" key="3">
    <source>
        <dbReference type="SAM" id="Phobius"/>
    </source>
</evidence>
<keyword evidence="4" id="KW-1185">Reference proteome</keyword>
<dbReference type="InterPro" id="IPR002347">
    <property type="entry name" value="SDR_fam"/>
</dbReference>
<keyword evidence="1" id="KW-0560">Oxidoreductase</keyword>
<dbReference type="PRINTS" id="PR00080">
    <property type="entry name" value="SDRFAMILY"/>
</dbReference>
<reference evidence="5" key="1">
    <citation type="submission" date="2025-08" db="UniProtKB">
        <authorList>
            <consortium name="RefSeq"/>
        </authorList>
    </citation>
    <scope>IDENTIFICATION</scope>
</reference>
<dbReference type="Pfam" id="PF00106">
    <property type="entry name" value="adh_short"/>
    <property type="match status" value="1"/>
</dbReference>
<name>A0ABM0JUD6_APLCA</name>
<dbReference type="Proteomes" id="UP000694888">
    <property type="component" value="Unplaced"/>
</dbReference>
<accession>A0ABM0JUD6</accession>
<evidence type="ECO:0000313" key="4">
    <source>
        <dbReference type="Proteomes" id="UP000694888"/>
    </source>
</evidence>
<organism evidence="4 5">
    <name type="scientific">Aplysia californica</name>
    <name type="common">California sea hare</name>
    <dbReference type="NCBI Taxonomy" id="6500"/>
    <lineage>
        <taxon>Eukaryota</taxon>
        <taxon>Metazoa</taxon>
        <taxon>Spiralia</taxon>
        <taxon>Lophotrochozoa</taxon>
        <taxon>Mollusca</taxon>
        <taxon>Gastropoda</taxon>
        <taxon>Heterobranchia</taxon>
        <taxon>Euthyneura</taxon>
        <taxon>Tectipleura</taxon>
        <taxon>Aplysiida</taxon>
        <taxon>Aplysioidea</taxon>
        <taxon>Aplysiidae</taxon>
        <taxon>Aplysia</taxon>
    </lineage>
</organism>
<dbReference type="SUPFAM" id="SSF51735">
    <property type="entry name" value="NAD(P)-binding Rossmann-fold domains"/>
    <property type="match status" value="1"/>
</dbReference>
<keyword evidence="3" id="KW-1133">Transmembrane helix</keyword>
<gene>
    <name evidence="5" type="primary">LOC101857419</name>
</gene>
<keyword evidence="3" id="KW-0472">Membrane</keyword>
<dbReference type="PANTHER" id="PTHR44269:SF1">
    <property type="entry name" value="DEHYDROGENASE_REDUCTASE SDR FAMILY MEMBER 7"/>
    <property type="match status" value="1"/>
</dbReference>
<dbReference type="PROSITE" id="PS00061">
    <property type="entry name" value="ADH_SHORT"/>
    <property type="match status" value="1"/>
</dbReference>
<keyword evidence="3" id="KW-0812">Transmembrane</keyword>
<dbReference type="InterPro" id="IPR036291">
    <property type="entry name" value="NAD(P)-bd_dom_sf"/>
</dbReference>
<evidence type="ECO:0000256" key="1">
    <source>
        <dbReference type="ARBA" id="ARBA00023002"/>
    </source>
</evidence>
<feature type="transmembrane region" description="Helical" evidence="3">
    <location>
        <begin position="6"/>
        <end position="23"/>
    </location>
</feature>
<dbReference type="GeneID" id="101857419"/>
<dbReference type="InterPro" id="IPR020904">
    <property type="entry name" value="Sc_DH/Rdtase_CS"/>
</dbReference>
<evidence type="ECO:0000256" key="2">
    <source>
        <dbReference type="RuleBase" id="RU000363"/>
    </source>
</evidence>
<dbReference type="InterPro" id="IPR053011">
    <property type="entry name" value="SDR_family_member_7"/>
</dbReference>
<dbReference type="RefSeq" id="XP_005101712.2">
    <property type="nucleotide sequence ID" value="XM_005101655.3"/>
</dbReference>
<comment type="similarity">
    <text evidence="2">Belongs to the short-chain dehydrogenases/reductases (SDR) family.</text>
</comment>
<proteinExistence type="inferred from homology"/>
<evidence type="ECO:0000313" key="5">
    <source>
        <dbReference type="RefSeq" id="XP_005101712.2"/>
    </source>
</evidence>
<dbReference type="Gene3D" id="3.40.50.720">
    <property type="entry name" value="NAD(P)-binding Rossmann-like Domain"/>
    <property type="match status" value="1"/>
</dbReference>
<dbReference type="PRINTS" id="PR00081">
    <property type="entry name" value="GDHRDH"/>
</dbReference>